<dbReference type="OrthoDB" id="3356781at2759"/>
<keyword evidence="2" id="KW-0699">rRNA-binding</keyword>
<dbReference type="Proteomes" id="UP001150925">
    <property type="component" value="Unassembled WGS sequence"/>
</dbReference>
<evidence type="ECO:0000256" key="3">
    <source>
        <dbReference type="ARBA" id="ARBA00022884"/>
    </source>
</evidence>
<proteinExistence type="inferred from homology"/>
<dbReference type="Pfam" id="PF01479">
    <property type="entry name" value="S4"/>
    <property type="match status" value="1"/>
</dbReference>
<dbReference type="GO" id="GO:0005763">
    <property type="term" value="C:mitochondrial small ribosomal subunit"/>
    <property type="evidence" value="ECO:0007669"/>
    <property type="project" value="TreeGrafter"/>
</dbReference>
<keyword evidence="4" id="KW-0689">Ribosomal protein</keyword>
<dbReference type="Gene3D" id="3.10.290.10">
    <property type="entry name" value="RNA-binding S4 domain"/>
    <property type="match status" value="1"/>
</dbReference>
<accession>A0A9W8AQM5</accession>
<evidence type="ECO:0000256" key="6">
    <source>
        <dbReference type="PROSITE-ProRule" id="PRU00182"/>
    </source>
</evidence>
<dbReference type="SMART" id="SM00363">
    <property type="entry name" value="S4"/>
    <property type="match status" value="1"/>
</dbReference>
<evidence type="ECO:0000313" key="8">
    <source>
        <dbReference type="EMBL" id="KAJ1960954.1"/>
    </source>
</evidence>
<dbReference type="EMBL" id="JANBPY010001234">
    <property type="protein sequence ID" value="KAJ1960954.1"/>
    <property type="molecule type" value="Genomic_DNA"/>
</dbReference>
<dbReference type="SUPFAM" id="SSF55174">
    <property type="entry name" value="Alpha-L RNA-binding motif"/>
    <property type="match status" value="1"/>
</dbReference>
<evidence type="ECO:0000256" key="1">
    <source>
        <dbReference type="ARBA" id="ARBA00007465"/>
    </source>
</evidence>
<comment type="caution">
    <text evidence="8">The sequence shown here is derived from an EMBL/GenBank/DDBJ whole genome shotgun (WGS) entry which is preliminary data.</text>
</comment>
<protein>
    <recommendedName>
        <fullName evidence="7">RNA-binding S4 domain-containing protein</fullName>
    </recommendedName>
</protein>
<keyword evidence="3 6" id="KW-0694">RNA-binding</keyword>
<dbReference type="GO" id="GO:0042274">
    <property type="term" value="P:ribosomal small subunit biogenesis"/>
    <property type="evidence" value="ECO:0007669"/>
    <property type="project" value="TreeGrafter"/>
</dbReference>
<dbReference type="GO" id="GO:0019843">
    <property type="term" value="F:rRNA binding"/>
    <property type="evidence" value="ECO:0007669"/>
    <property type="project" value="UniProtKB-KW"/>
</dbReference>
<evidence type="ECO:0000256" key="2">
    <source>
        <dbReference type="ARBA" id="ARBA00022730"/>
    </source>
</evidence>
<dbReference type="PANTHER" id="PTHR11831">
    <property type="entry name" value="30S 40S RIBOSOMAL PROTEIN"/>
    <property type="match status" value="1"/>
</dbReference>
<evidence type="ECO:0000256" key="4">
    <source>
        <dbReference type="ARBA" id="ARBA00022980"/>
    </source>
</evidence>
<comment type="similarity">
    <text evidence="1">Belongs to the universal ribosomal protein uS4 family.</text>
</comment>
<keyword evidence="5" id="KW-0687">Ribonucleoprotein</keyword>
<sequence length="191" mass="21791">MFKPRLPTLNVQLLNVRKASLRKLFAPGSKSVAEMVAQEREKANREHPSAASLMYAPMERRVDFILFRSHFVSSIYMARQVIRTGNVTVNGEKVKIPSFSVADGDVVQIDPSAVCTLEGKASDAMTFKARPFMQPWMFIPDYLEVNYNTCSTVFLREPITRPNRTEIPSPFPPQVHSLAYEFYVNKSRSYH</sequence>
<dbReference type="InterPro" id="IPR002942">
    <property type="entry name" value="S4_RNA-bd"/>
</dbReference>
<evidence type="ECO:0000256" key="5">
    <source>
        <dbReference type="ARBA" id="ARBA00023274"/>
    </source>
</evidence>
<evidence type="ECO:0000313" key="9">
    <source>
        <dbReference type="Proteomes" id="UP001150925"/>
    </source>
</evidence>
<organism evidence="8 9">
    <name type="scientific">Dispira parvispora</name>
    <dbReference type="NCBI Taxonomy" id="1520584"/>
    <lineage>
        <taxon>Eukaryota</taxon>
        <taxon>Fungi</taxon>
        <taxon>Fungi incertae sedis</taxon>
        <taxon>Zoopagomycota</taxon>
        <taxon>Kickxellomycotina</taxon>
        <taxon>Dimargaritomycetes</taxon>
        <taxon>Dimargaritales</taxon>
        <taxon>Dimargaritaceae</taxon>
        <taxon>Dispira</taxon>
    </lineage>
</organism>
<dbReference type="InterPro" id="IPR022801">
    <property type="entry name" value="Ribosomal_uS4"/>
</dbReference>
<dbReference type="PANTHER" id="PTHR11831:SF4">
    <property type="entry name" value="SMALL RIBOSOMAL SUBUNIT PROTEIN US4M"/>
    <property type="match status" value="1"/>
</dbReference>
<gene>
    <name evidence="8" type="ORF">IWQ62_004037</name>
</gene>
<reference evidence="8" key="1">
    <citation type="submission" date="2022-07" db="EMBL/GenBank/DDBJ databases">
        <title>Phylogenomic reconstructions and comparative analyses of Kickxellomycotina fungi.</title>
        <authorList>
            <person name="Reynolds N.K."/>
            <person name="Stajich J.E."/>
            <person name="Barry K."/>
            <person name="Grigoriev I.V."/>
            <person name="Crous P."/>
            <person name="Smith M.E."/>
        </authorList>
    </citation>
    <scope>NUCLEOTIDE SEQUENCE</scope>
    <source>
        <strain evidence="8">RSA 1196</strain>
    </source>
</reference>
<feature type="domain" description="RNA-binding S4" evidence="7">
    <location>
        <begin position="60"/>
        <end position="118"/>
    </location>
</feature>
<keyword evidence="9" id="KW-1185">Reference proteome</keyword>
<dbReference type="GO" id="GO:0003735">
    <property type="term" value="F:structural constituent of ribosome"/>
    <property type="evidence" value="ECO:0007669"/>
    <property type="project" value="TreeGrafter"/>
</dbReference>
<dbReference type="PROSITE" id="PS50889">
    <property type="entry name" value="S4"/>
    <property type="match status" value="1"/>
</dbReference>
<name>A0A9W8AQM5_9FUNG</name>
<evidence type="ECO:0000259" key="7">
    <source>
        <dbReference type="SMART" id="SM00363"/>
    </source>
</evidence>
<dbReference type="AlphaFoldDB" id="A0A9W8AQM5"/>
<dbReference type="CDD" id="cd00165">
    <property type="entry name" value="S4"/>
    <property type="match status" value="1"/>
</dbReference>
<dbReference type="InterPro" id="IPR036986">
    <property type="entry name" value="S4_RNA-bd_sf"/>
</dbReference>